<feature type="domain" description="ABC transporter" evidence="6">
    <location>
        <begin position="2"/>
        <end position="233"/>
    </location>
</feature>
<dbReference type="PANTHER" id="PTHR43820">
    <property type="entry name" value="HIGH-AFFINITY BRANCHED-CHAIN AMINO ACID TRANSPORT ATP-BINDING PROTEIN LIVF"/>
    <property type="match status" value="1"/>
</dbReference>
<dbReference type="SMART" id="SM00382">
    <property type="entry name" value="AAA"/>
    <property type="match status" value="1"/>
</dbReference>
<dbReference type="GO" id="GO:0016887">
    <property type="term" value="F:ATP hydrolysis activity"/>
    <property type="evidence" value="ECO:0007669"/>
    <property type="project" value="InterPro"/>
</dbReference>
<sequence length="233" mass="25078">MLSIKDVEAGYGLTPVLQGVSIEVKAGEIVAVLGPNGAGKSTLLRTISGLVAVRAGRIELSGQPVTGMAAHRIARLGVAHVIEGRGILPNLSVKDNLMLGSFLRPRQKFMKSELEGALEQFPWMSSRLSELGGRLSGGQQQMLAIARALLGKPEVLLLDEPSLGLSPLMTDELFETIEALRSSDRAVLIVEQQMHRTLQVASRGYVIQRGKVVLEGSAEVLRTDGRIEKAYMS</sequence>
<evidence type="ECO:0000256" key="2">
    <source>
        <dbReference type="ARBA" id="ARBA00022448"/>
    </source>
</evidence>
<dbReference type="InterPro" id="IPR017871">
    <property type="entry name" value="ABC_transporter-like_CS"/>
</dbReference>
<gene>
    <name evidence="7" type="ORF">RW1_041_00590</name>
</gene>
<protein>
    <submittedName>
        <fullName evidence="7">Putative ABC transporter ATP-binding protein</fullName>
    </submittedName>
</protein>
<keyword evidence="2" id="KW-0813">Transport</keyword>
<keyword evidence="5" id="KW-0029">Amino-acid transport</keyword>
<dbReference type="AlphaFoldDB" id="X0PW69"/>
<dbReference type="Pfam" id="PF00005">
    <property type="entry name" value="ABC_tran"/>
    <property type="match status" value="1"/>
</dbReference>
<keyword evidence="3" id="KW-0547">Nucleotide-binding</keyword>
<dbReference type="InterPro" id="IPR003439">
    <property type="entry name" value="ABC_transporter-like_ATP-bd"/>
</dbReference>
<dbReference type="GO" id="GO:0015658">
    <property type="term" value="F:branched-chain amino acid transmembrane transporter activity"/>
    <property type="evidence" value="ECO:0007669"/>
    <property type="project" value="TreeGrafter"/>
</dbReference>
<evidence type="ECO:0000259" key="6">
    <source>
        <dbReference type="PROSITE" id="PS50893"/>
    </source>
</evidence>
<dbReference type="InterPro" id="IPR052156">
    <property type="entry name" value="BCAA_Transport_ATP-bd_LivF"/>
</dbReference>
<dbReference type="SUPFAM" id="SSF52540">
    <property type="entry name" value="P-loop containing nucleoside triphosphate hydrolases"/>
    <property type="match status" value="1"/>
</dbReference>
<dbReference type="GO" id="GO:0015807">
    <property type="term" value="P:L-amino acid transport"/>
    <property type="evidence" value="ECO:0007669"/>
    <property type="project" value="TreeGrafter"/>
</dbReference>
<dbReference type="PROSITE" id="PS00211">
    <property type="entry name" value="ABC_TRANSPORTER_1"/>
    <property type="match status" value="1"/>
</dbReference>
<dbReference type="Proteomes" id="UP000019491">
    <property type="component" value="Unassembled WGS sequence"/>
</dbReference>
<name>X0PW69_RHOWR</name>
<keyword evidence="8" id="KW-1185">Reference proteome</keyword>
<dbReference type="InterPro" id="IPR027417">
    <property type="entry name" value="P-loop_NTPase"/>
</dbReference>
<dbReference type="PROSITE" id="PS50893">
    <property type="entry name" value="ABC_TRANSPORTER_2"/>
    <property type="match status" value="1"/>
</dbReference>
<reference evidence="7 8" key="1">
    <citation type="submission" date="2014-02" db="EMBL/GenBank/DDBJ databases">
        <title>Whole genome shotgun sequence of Rhodococcus wratislaviensis NBRC 100605.</title>
        <authorList>
            <person name="Hosoyama A."/>
            <person name="Tsuchikane K."/>
            <person name="Yoshida I."/>
            <person name="Ohji S."/>
            <person name="Ichikawa N."/>
            <person name="Yamazoe A."/>
            <person name="Fujita N."/>
        </authorList>
    </citation>
    <scope>NUCLEOTIDE SEQUENCE [LARGE SCALE GENOMIC DNA]</scope>
    <source>
        <strain evidence="7 8">NBRC 100605</strain>
    </source>
</reference>
<evidence type="ECO:0000256" key="3">
    <source>
        <dbReference type="ARBA" id="ARBA00022741"/>
    </source>
</evidence>
<dbReference type="OrthoDB" id="9776369at2"/>
<dbReference type="PANTHER" id="PTHR43820:SF4">
    <property type="entry name" value="HIGH-AFFINITY BRANCHED-CHAIN AMINO ACID TRANSPORT ATP-BINDING PROTEIN LIVF"/>
    <property type="match status" value="1"/>
</dbReference>
<keyword evidence="4 7" id="KW-0067">ATP-binding</keyword>
<evidence type="ECO:0000256" key="1">
    <source>
        <dbReference type="ARBA" id="ARBA00005417"/>
    </source>
</evidence>
<evidence type="ECO:0000313" key="7">
    <source>
        <dbReference type="EMBL" id="GAF47513.1"/>
    </source>
</evidence>
<comment type="similarity">
    <text evidence="1">Belongs to the ABC transporter superfamily.</text>
</comment>
<evidence type="ECO:0000256" key="4">
    <source>
        <dbReference type="ARBA" id="ARBA00022840"/>
    </source>
</evidence>
<proteinExistence type="inferred from homology"/>
<comment type="caution">
    <text evidence="7">The sequence shown here is derived from an EMBL/GenBank/DDBJ whole genome shotgun (WGS) entry which is preliminary data.</text>
</comment>
<dbReference type="GO" id="GO:0005524">
    <property type="term" value="F:ATP binding"/>
    <property type="evidence" value="ECO:0007669"/>
    <property type="project" value="UniProtKB-KW"/>
</dbReference>
<organism evidence="7 8">
    <name type="scientific">Rhodococcus wratislaviensis NBRC 100605</name>
    <dbReference type="NCBI Taxonomy" id="1219028"/>
    <lineage>
        <taxon>Bacteria</taxon>
        <taxon>Bacillati</taxon>
        <taxon>Actinomycetota</taxon>
        <taxon>Actinomycetes</taxon>
        <taxon>Mycobacteriales</taxon>
        <taxon>Nocardiaceae</taxon>
        <taxon>Rhodococcus</taxon>
    </lineage>
</organism>
<evidence type="ECO:0000313" key="8">
    <source>
        <dbReference type="Proteomes" id="UP000019491"/>
    </source>
</evidence>
<evidence type="ECO:0000256" key="5">
    <source>
        <dbReference type="ARBA" id="ARBA00022970"/>
    </source>
</evidence>
<dbReference type="Gene3D" id="3.40.50.300">
    <property type="entry name" value="P-loop containing nucleotide triphosphate hydrolases"/>
    <property type="match status" value="1"/>
</dbReference>
<dbReference type="InterPro" id="IPR003593">
    <property type="entry name" value="AAA+_ATPase"/>
</dbReference>
<dbReference type="EMBL" id="BAWF01000041">
    <property type="protein sequence ID" value="GAF47513.1"/>
    <property type="molecule type" value="Genomic_DNA"/>
</dbReference>
<accession>X0PW69</accession>
<dbReference type="CDD" id="cd03224">
    <property type="entry name" value="ABC_TM1139_LivF_branched"/>
    <property type="match status" value="1"/>
</dbReference>
<dbReference type="RefSeq" id="WP_037236618.1">
    <property type="nucleotide sequence ID" value="NZ_BAWF01000041.1"/>
</dbReference>